<reference evidence="2" key="2">
    <citation type="submission" date="2020-11" db="EMBL/GenBank/DDBJ databases">
        <authorList>
            <person name="McCartney M.A."/>
            <person name="Auch B."/>
            <person name="Kono T."/>
            <person name="Mallez S."/>
            <person name="Becker A."/>
            <person name="Gohl D.M."/>
            <person name="Silverstein K.A.T."/>
            <person name="Koren S."/>
            <person name="Bechman K.B."/>
            <person name="Herman A."/>
            <person name="Abrahante J.E."/>
            <person name="Garbe J."/>
        </authorList>
    </citation>
    <scope>NUCLEOTIDE SEQUENCE</scope>
    <source>
        <strain evidence="2">Duluth1</strain>
        <tissue evidence="2">Whole animal</tissue>
    </source>
</reference>
<dbReference type="InterPro" id="IPR008906">
    <property type="entry name" value="HATC_C_dom"/>
</dbReference>
<proteinExistence type="predicted"/>
<name>A0A9D4EJJ2_DREPO</name>
<protein>
    <recommendedName>
        <fullName evidence="1">HAT C-terminal dimerisation domain-containing protein</fullName>
    </recommendedName>
</protein>
<evidence type="ECO:0000259" key="1">
    <source>
        <dbReference type="Pfam" id="PF05699"/>
    </source>
</evidence>
<dbReference type="AlphaFoldDB" id="A0A9D4EJJ2"/>
<organism evidence="2 3">
    <name type="scientific">Dreissena polymorpha</name>
    <name type="common">Zebra mussel</name>
    <name type="synonym">Mytilus polymorpha</name>
    <dbReference type="NCBI Taxonomy" id="45954"/>
    <lineage>
        <taxon>Eukaryota</taxon>
        <taxon>Metazoa</taxon>
        <taxon>Spiralia</taxon>
        <taxon>Lophotrochozoa</taxon>
        <taxon>Mollusca</taxon>
        <taxon>Bivalvia</taxon>
        <taxon>Autobranchia</taxon>
        <taxon>Heteroconchia</taxon>
        <taxon>Euheterodonta</taxon>
        <taxon>Imparidentia</taxon>
        <taxon>Neoheterodontei</taxon>
        <taxon>Myida</taxon>
        <taxon>Dreissenoidea</taxon>
        <taxon>Dreissenidae</taxon>
        <taxon>Dreissena</taxon>
    </lineage>
</organism>
<reference evidence="2" key="1">
    <citation type="journal article" date="2019" name="bioRxiv">
        <title>The Genome of the Zebra Mussel, Dreissena polymorpha: A Resource for Invasive Species Research.</title>
        <authorList>
            <person name="McCartney M.A."/>
            <person name="Auch B."/>
            <person name="Kono T."/>
            <person name="Mallez S."/>
            <person name="Zhang Y."/>
            <person name="Obille A."/>
            <person name="Becker A."/>
            <person name="Abrahante J.E."/>
            <person name="Garbe J."/>
            <person name="Badalamenti J.P."/>
            <person name="Herman A."/>
            <person name="Mangelson H."/>
            <person name="Liachko I."/>
            <person name="Sullivan S."/>
            <person name="Sone E.D."/>
            <person name="Koren S."/>
            <person name="Silverstein K.A.T."/>
            <person name="Beckman K.B."/>
            <person name="Gohl D.M."/>
        </authorList>
    </citation>
    <scope>NUCLEOTIDE SEQUENCE</scope>
    <source>
        <strain evidence="2">Duluth1</strain>
        <tissue evidence="2">Whole animal</tissue>
    </source>
</reference>
<comment type="caution">
    <text evidence="2">The sequence shown here is derived from an EMBL/GenBank/DDBJ whole genome shotgun (WGS) entry which is preliminary data.</text>
</comment>
<accession>A0A9D4EJJ2</accession>
<evidence type="ECO:0000313" key="3">
    <source>
        <dbReference type="Proteomes" id="UP000828390"/>
    </source>
</evidence>
<keyword evidence="3" id="KW-1185">Reference proteome</keyword>
<evidence type="ECO:0000313" key="2">
    <source>
        <dbReference type="EMBL" id="KAH3780841.1"/>
    </source>
</evidence>
<dbReference type="SUPFAM" id="SSF53098">
    <property type="entry name" value="Ribonuclease H-like"/>
    <property type="match status" value="1"/>
</dbReference>
<dbReference type="Pfam" id="PF05699">
    <property type="entry name" value="Dimer_Tnp_hAT"/>
    <property type="match status" value="1"/>
</dbReference>
<dbReference type="PANTHER" id="PTHR47611:SF1">
    <property type="entry name" value="CCHC-TYPE DOMAIN-CONTAINING PROTEIN"/>
    <property type="match status" value="1"/>
</dbReference>
<dbReference type="Proteomes" id="UP000828390">
    <property type="component" value="Unassembled WGS sequence"/>
</dbReference>
<dbReference type="PANTHER" id="PTHR47611">
    <property type="entry name" value="HAT DIMERISATION DOMAIN, C-TERMINAL"/>
    <property type="match status" value="1"/>
</dbReference>
<feature type="domain" description="HAT C-terminal dimerisation" evidence="1">
    <location>
        <begin position="61"/>
        <end position="119"/>
    </location>
</feature>
<dbReference type="InterPro" id="IPR012337">
    <property type="entry name" value="RNaseH-like_sf"/>
</dbReference>
<dbReference type="GO" id="GO:0046983">
    <property type="term" value="F:protein dimerization activity"/>
    <property type="evidence" value="ECO:0007669"/>
    <property type="project" value="InterPro"/>
</dbReference>
<gene>
    <name evidence="2" type="ORF">DPMN_158663</name>
</gene>
<dbReference type="EMBL" id="JAIWYP010000008">
    <property type="protein sequence ID" value="KAH3780841.1"/>
    <property type="molecule type" value="Genomic_DNA"/>
</dbReference>
<sequence length="128" mass="14570">MTHTPPVSHVTKWVGRSSSRQDVNRLLGFNRRVQQYGKIIFAHSNKSFSIDQSIFTLKKREYELRFPKLAFVARSMLAIPATSGPSEREFSSAGLVLTKLRNRLNSDLVDAIICINKNLRSVHLSKNK</sequence>